<keyword evidence="3 7" id="KW-0812">Transmembrane</keyword>
<reference evidence="8" key="1">
    <citation type="journal article" date="2013" name="Genome Biol. Evol.">
        <title>Punctuated emergences of genetic and phenotypic innovations in eumetazoan, bilaterian, euteleostome, and hominidae ancestors.</title>
        <authorList>
            <person name="Wenger Y."/>
            <person name="Galliot B."/>
        </authorList>
    </citation>
    <scope>NUCLEOTIDE SEQUENCE</scope>
    <source>
        <tissue evidence="8">Whole animals</tissue>
    </source>
</reference>
<protein>
    <submittedName>
        <fullName evidence="8">Zinc transporter ZIP9</fullName>
    </submittedName>
</protein>
<name>T2M4T0_HYDVU</name>
<proteinExistence type="evidence at transcript level"/>
<dbReference type="InterPro" id="IPR003689">
    <property type="entry name" value="ZIP"/>
</dbReference>
<dbReference type="PANTHER" id="PTHR16133">
    <property type="entry name" value="SOLUTE CARRIER FAMILY 39 ZINC TRANSPORTER , MEMBER 9-RELATED"/>
    <property type="match status" value="1"/>
</dbReference>
<organism evidence="8">
    <name type="scientific">Hydra vulgaris</name>
    <name type="common">Hydra</name>
    <name type="synonym">Hydra attenuata</name>
    <dbReference type="NCBI Taxonomy" id="6087"/>
    <lineage>
        <taxon>Eukaryota</taxon>
        <taxon>Metazoa</taxon>
        <taxon>Cnidaria</taxon>
        <taxon>Hydrozoa</taxon>
        <taxon>Hydroidolina</taxon>
        <taxon>Anthoathecata</taxon>
        <taxon>Aplanulata</taxon>
        <taxon>Hydridae</taxon>
        <taxon>Hydra</taxon>
    </lineage>
</organism>
<keyword evidence="5" id="KW-0333">Golgi apparatus</keyword>
<dbReference type="InterPro" id="IPR045891">
    <property type="entry name" value="ZIP9"/>
</dbReference>
<evidence type="ECO:0000256" key="6">
    <source>
        <dbReference type="ARBA" id="ARBA00023136"/>
    </source>
</evidence>
<feature type="transmembrane region" description="Helical" evidence="7">
    <location>
        <begin position="215"/>
        <end position="234"/>
    </location>
</feature>
<feature type="transmembrane region" description="Helical" evidence="7">
    <location>
        <begin position="181"/>
        <end position="203"/>
    </location>
</feature>
<gene>
    <name evidence="8" type="primary">SLC39A9</name>
</gene>
<feature type="transmembrane region" description="Helical" evidence="7">
    <location>
        <begin position="151"/>
        <end position="175"/>
    </location>
</feature>
<dbReference type="OrthoDB" id="19859at2759"/>
<dbReference type="PROSITE" id="PS51257">
    <property type="entry name" value="PROKAR_LIPOPROTEIN"/>
    <property type="match status" value="1"/>
</dbReference>
<sequence length="345" mass="37591">MDPSTRLLGLSFAMLVGCYIFGLVPLTVSLSEKNIRTMSITGAGLIVGAALSVIIPEGVHSLYEQQLSQASHSHHVQSRSLNHAVESHKEVNYDGISSWVSLHQRFVPEFELHAIIGISLTLGFVFMLLIDHLCGGSHSHASNENGRKKSVTATIGLLVHAAADGIALGAAASTARADVEMIVFIAIMLHKGPAAFGLTSFLLHEGLERSRIRRHLLAFSLSAPISAVVTYYGLSQTNKETLSSINGTGLAMLFSAGTFLYVATVHILPELLSHAISKDGSLIQTEHNAVLSRKDLSFFGNWHFESSFFRNVSQTLVLQLIYLLGAFFFCTKNRLIYCISIKLLW</sequence>
<dbReference type="GO" id="GO:0046873">
    <property type="term" value="F:metal ion transmembrane transporter activity"/>
    <property type="evidence" value="ECO:0007669"/>
    <property type="project" value="InterPro"/>
</dbReference>
<feature type="transmembrane region" description="Helical" evidence="7">
    <location>
        <begin position="249"/>
        <end position="268"/>
    </location>
</feature>
<feature type="transmembrane region" description="Helical" evidence="7">
    <location>
        <begin position="38"/>
        <end position="55"/>
    </location>
</feature>
<dbReference type="PANTHER" id="PTHR16133:SF0">
    <property type="entry name" value="ZINC_IRON REGULATED TRANSPORTER-RELATED PROTEIN 102B, ISOFORM E"/>
    <property type="match status" value="1"/>
</dbReference>
<evidence type="ECO:0000256" key="1">
    <source>
        <dbReference type="ARBA" id="ARBA00004127"/>
    </source>
</evidence>
<evidence type="ECO:0000256" key="5">
    <source>
        <dbReference type="ARBA" id="ARBA00023034"/>
    </source>
</evidence>
<dbReference type="GO" id="GO:0006829">
    <property type="term" value="P:zinc ion transport"/>
    <property type="evidence" value="ECO:0007669"/>
    <property type="project" value="InterPro"/>
</dbReference>
<dbReference type="Pfam" id="PF02535">
    <property type="entry name" value="Zip"/>
    <property type="match status" value="2"/>
</dbReference>
<dbReference type="AlphaFoldDB" id="T2M4T0"/>
<evidence type="ECO:0000256" key="3">
    <source>
        <dbReference type="ARBA" id="ARBA00022692"/>
    </source>
</evidence>
<keyword evidence="6 7" id="KW-0472">Membrane</keyword>
<feature type="transmembrane region" description="Helical" evidence="7">
    <location>
        <begin position="112"/>
        <end position="130"/>
    </location>
</feature>
<evidence type="ECO:0000256" key="4">
    <source>
        <dbReference type="ARBA" id="ARBA00022989"/>
    </source>
</evidence>
<comment type="subcellular location">
    <subcellularLocation>
        <location evidence="1">Endomembrane system</location>
        <topology evidence="1">Multi-pass membrane protein</topology>
    </subcellularLocation>
    <subcellularLocation>
        <location evidence="2">Golgi apparatus membrane</location>
    </subcellularLocation>
</comment>
<evidence type="ECO:0000313" key="8">
    <source>
        <dbReference type="EMBL" id="CDG67061.1"/>
    </source>
</evidence>
<evidence type="ECO:0000256" key="2">
    <source>
        <dbReference type="ARBA" id="ARBA00004394"/>
    </source>
</evidence>
<dbReference type="EMBL" id="HAAD01000829">
    <property type="protein sequence ID" value="CDG67061.1"/>
    <property type="molecule type" value="mRNA"/>
</dbReference>
<keyword evidence="4 7" id="KW-1133">Transmembrane helix</keyword>
<dbReference type="GO" id="GO:0000139">
    <property type="term" value="C:Golgi membrane"/>
    <property type="evidence" value="ECO:0007669"/>
    <property type="project" value="UniProtKB-SubCell"/>
</dbReference>
<accession>T2M4T0</accession>
<feature type="transmembrane region" description="Helical" evidence="7">
    <location>
        <begin position="6"/>
        <end position="26"/>
    </location>
</feature>
<evidence type="ECO:0000256" key="7">
    <source>
        <dbReference type="SAM" id="Phobius"/>
    </source>
</evidence>